<sequence>MGNFITTEEALVRHIDLYNSFRSSCRLPFSDKDHPISVMGRILRRRLISQRQNGAAGLGIKKHFLVEGAVKDCYVVMVNRI</sequence>
<reference evidence="1 2" key="1">
    <citation type="journal article" date="2018" name="Mol. Plant">
        <title>The genome of Artemisia annua provides insight into the evolution of Asteraceae family and artemisinin biosynthesis.</title>
        <authorList>
            <person name="Shen Q."/>
            <person name="Zhang L."/>
            <person name="Liao Z."/>
            <person name="Wang S."/>
            <person name="Yan T."/>
            <person name="Shi P."/>
            <person name="Liu M."/>
            <person name="Fu X."/>
            <person name="Pan Q."/>
            <person name="Wang Y."/>
            <person name="Lv Z."/>
            <person name="Lu X."/>
            <person name="Zhang F."/>
            <person name="Jiang W."/>
            <person name="Ma Y."/>
            <person name="Chen M."/>
            <person name="Hao X."/>
            <person name="Li L."/>
            <person name="Tang Y."/>
            <person name="Lv G."/>
            <person name="Zhou Y."/>
            <person name="Sun X."/>
            <person name="Brodelius P.E."/>
            <person name="Rose J.K.C."/>
            <person name="Tang K."/>
        </authorList>
    </citation>
    <scope>NUCLEOTIDE SEQUENCE [LARGE SCALE GENOMIC DNA]</scope>
    <source>
        <strain evidence="2">cv. Huhao1</strain>
        <tissue evidence="1">Leaf</tissue>
    </source>
</reference>
<keyword evidence="2" id="KW-1185">Reference proteome</keyword>
<organism evidence="1 2">
    <name type="scientific">Artemisia annua</name>
    <name type="common">Sweet wormwood</name>
    <dbReference type="NCBI Taxonomy" id="35608"/>
    <lineage>
        <taxon>Eukaryota</taxon>
        <taxon>Viridiplantae</taxon>
        <taxon>Streptophyta</taxon>
        <taxon>Embryophyta</taxon>
        <taxon>Tracheophyta</taxon>
        <taxon>Spermatophyta</taxon>
        <taxon>Magnoliopsida</taxon>
        <taxon>eudicotyledons</taxon>
        <taxon>Gunneridae</taxon>
        <taxon>Pentapetalae</taxon>
        <taxon>asterids</taxon>
        <taxon>campanulids</taxon>
        <taxon>Asterales</taxon>
        <taxon>Asteraceae</taxon>
        <taxon>Asteroideae</taxon>
        <taxon>Anthemideae</taxon>
        <taxon>Artemisiinae</taxon>
        <taxon>Artemisia</taxon>
    </lineage>
</organism>
<dbReference type="EMBL" id="PKPP01001611">
    <property type="protein sequence ID" value="PWA81263.1"/>
    <property type="molecule type" value="Genomic_DNA"/>
</dbReference>
<gene>
    <name evidence="1" type="ORF">CTI12_AA189240</name>
</gene>
<comment type="caution">
    <text evidence="1">The sequence shown here is derived from an EMBL/GenBank/DDBJ whole genome shotgun (WGS) entry which is preliminary data.</text>
</comment>
<protein>
    <submittedName>
        <fullName evidence="1">Uncharacterized protein</fullName>
    </submittedName>
</protein>
<proteinExistence type="predicted"/>
<accession>A0A2U1P662</accession>
<name>A0A2U1P662_ARTAN</name>
<evidence type="ECO:0000313" key="2">
    <source>
        <dbReference type="Proteomes" id="UP000245207"/>
    </source>
</evidence>
<dbReference type="Proteomes" id="UP000245207">
    <property type="component" value="Unassembled WGS sequence"/>
</dbReference>
<dbReference type="OrthoDB" id="1911663at2759"/>
<evidence type="ECO:0000313" key="1">
    <source>
        <dbReference type="EMBL" id="PWA81263.1"/>
    </source>
</evidence>
<dbReference type="AlphaFoldDB" id="A0A2U1P662"/>